<dbReference type="InterPro" id="IPR019613">
    <property type="entry name" value="DUF4198"/>
</dbReference>
<sequence length="245" mass="27815">MKKSIFAVLLLLVSLNSFAHFMWVETNPVGKINKKQDLKVFFGEYTYGVQEKVNEEAFGKMKNFTVWVISPNGEKNQLQMQPGDLFYSGSFEPKTNGTYTVVLNNNKIDVVDYTQYDFGIFKTHYHATAKVEVGNKANETAGVNPEGMAIVDLTKKAHTENGEAVFKILYKGQPLKESEVTIFVSDLWSKKINTDKDGIIKFSLPWNTKYIMEVTKKEEVPGSYNGKDYGFIWHCATYCIPAVKK</sequence>
<dbReference type="Proteomes" id="UP000287527">
    <property type="component" value="Unassembled WGS sequence"/>
</dbReference>
<dbReference type="Pfam" id="PF10670">
    <property type="entry name" value="DUF4198"/>
    <property type="match status" value="1"/>
</dbReference>
<organism evidence="2 3">
    <name type="scientific">Flavobacterium cerinum</name>
    <dbReference type="NCBI Taxonomy" id="2502784"/>
    <lineage>
        <taxon>Bacteria</taxon>
        <taxon>Pseudomonadati</taxon>
        <taxon>Bacteroidota</taxon>
        <taxon>Flavobacteriia</taxon>
        <taxon>Flavobacteriales</taxon>
        <taxon>Flavobacteriaceae</taxon>
        <taxon>Flavobacterium</taxon>
    </lineage>
</organism>
<comment type="caution">
    <text evidence="2">The sequence shown here is derived from an EMBL/GenBank/DDBJ whole genome shotgun (WGS) entry which is preliminary data.</text>
</comment>
<feature type="signal peptide" evidence="1">
    <location>
        <begin position="1"/>
        <end position="19"/>
    </location>
</feature>
<keyword evidence="1" id="KW-0732">Signal</keyword>
<evidence type="ECO:0000256" key="1">
    <source>
        <dbReference type="SAM" id="SignalP"/>
    </source>
</evidence>
<gene>
    <name evidence="2" type="ORF">EPI11_00510</name>
</gene>
<evidence type="ECO:0000313" key="2">
    <source>
        <dbReference type="EMBL" id="RWX03446.1"/>
    </source>
</evidence>
<evidence type="ECO:0000313" key="3">
    <source>
        <dbReference type="Proteomes" id="UP000287527"/>
    </source>
</evidence>
<dbReference type="RefSeq" id="WP_128388002.1">
    <property type="nucleotide sequence ID" value="NZ_SBII01000001.1"/>
</dbReference>
<reference evidence="2 3" key="1">
    <citation type="submission" date="2019-01" db="EMBL/GenBank/DDBJ databases">
        <title>Flavobacterium sp. nov.,isolated from freshwater.</title>
        <authorList>
            <person name="Zhang R."/>
            <person name="Du Z.-J."/>
        </authorList>
    </citation>
    <scope>NUCLEOTIDE SEQUENCE [LARGE SCALE GENOMIC DNA]</scope>
    <source>
        <strain evidence="2 3">1E403</strain>
    </source>
</reference>
<dbReference type="AlphaFoldDB" id="A0A3S3SGS2"/>
<keyword evidence="3" id="KW-1185">Reference proteome</keyword>
<proteinExistence type="predicted"/>
<accession>A0A3S3SGS2</accession>
<protein>
    <submittedName>
        <fullName evidence="2">DUF4198 domain-containing protein</fullName>
    </submittedName>
</protein>
<dbReference type="OrthoDB" id="1148550at2"/>
<name>A0A3S3SGS2_9FLAO</name>
<feature type="chain" id="PRO_5018541154" evidence="1">
    <location>
        <begin position="20"/>
        <end position="245"/>
    </location>
</feature>
<dbReference type="EMBL" id="SBII01000001">
    <property type="protein sequence ID" value="RWX03446.1"/>
    <property type="molecule type" value="Genomic_DNA"/>
</dbReference>